<dbReference type="InterPro" id="IPR035919">
    <property type="entry name" value="EAL_sf"/>
</dbReference>
<dbReference type="Pfam" id="PF00563">
    <property type="entry name" value="EAL"/>
    <property type="match status" value="1"/>
</dbReference>
<dbReference type="Gene3D" id="3.20.20.450">
    <property type="entry name" value="EAL domain"/>
    <property type="match status" value="1"/>
</dbReference>
<keyword evidence="3" id="KW-0472">Membrane</keyword>
<proteinExistence type="predicted"/>
<dbReference type="SUPFAM" id="SSF55785">
    <property type="entry name" value="PYP-like sensor domain (PAS domain)"/>
    <property type="match status" value="1"/>
</dbReference>
<evidence type="ECO:0000313" key="7">
    <source>
        <dbReference type="EMBL" id="EXJ14942.1"/>
    </source>
</evidence>
<evidence type="ECO:0000259" key="6">
    <source>
        <dbReference type="PROSITE" id="PS50887"/>
    </source>
</evidence>
<dbReference type="STRING" id="1249627.D779_1997"/>
<keyword evidence="3" id="KW-1133">Transmembrane helix</keyword>
<dbReference type="OrthoDB" id="1316910at2"/>
<accession>W9VFY1</accession>
<dbReference type="Pfam" id="PF00990">
    <property type="entry name" value="GGDEF"/>
    <property type="match status" value="1"/>
</dbReference>
<organism evidence="7 8">
    <name type="scientific">Imhoffiella purpurea</name>
    <dbReference type="NCBI Taxonomy" id="1249627"/>
    <lineage>
        <taxon>Bacteria</taxon>
        <taxon>Pseudomonadati</taxon>
        <taxon>Pseudomonadota</taxon>
        <taxon>Gammaproteobacteria</taxon>
        <taxon>Chromatiales</taxon>
        <taxon>Chromatiaceae</taxon>
        <taxon>Imhoffiella</taxon>
    </lineage>
</organism>
<feature type="domain" description="GGDEF" evidence="6">
    <location>
        <begin position="347"/>
        <end position="479"/>
    </location>
</feature>
<dbReference type="CDD" id="cd01949">
    <property type="entry name" value="GGDEF"/>
    <property type="match status" value="1"/>
</dbReference>
<feature type="domain" description="PAS" evidence="4">
    <location>
        <begin position="192"/>
        <end position="234"/>
    </location>
</feature>
<evidence type="ECO:0000256" key="1">
    <source>
        <dbReference type="ARBA" id="ARBA00012282"/>
    </source>
</evidence>
<dbReference type="Gene3D" id="3.30.450.20">
    <property type="entry name" value="PAS domain"/>
    <property type="match status" value="1"/>
</dbReference>
<dbReference type="InterPro" id="IPR000160">
    <property type="entry name" value="GGDEF_dom"/>
</dbReference>
<keyword evidence="2" id="KW-0973">c-di-GMP</keyword>
<dbReference type="eggNOG" id="COG5001">
    <property type="taxonomic scope" value="Bacteria"/>
</dbReference>
<dbReference type="PROSITE" id="PS50112">
    <property type="entry name" value="PAS"/>
    <property type="match status" value="1"/>
</dbReference>
<dbReference type="PANTHER" id="PTHR44757:SF2">
    <property type="entry name" value="BIOFILM ARCHITECTURE MAINTENANCE PROTEIN MBAA"/>
    <property type="match status" value="1"/>
</dbReference>
<dbReference type="NCBIfam" id="TIGR00254">
    <property type="entry name" value="GGDEF"/>
    <property type="match status" value="1"/>
</dbReference>
<keyword evidence="8" id="KW-1185">Reference proteome</keyword>
<evidence type="ECO:0000259" key="4">
    <source>
        <dbReference type="PROSITE" id="PS50112"/>
    </source>
</evidence>
<feature type="transmembrane region" description="Helical" evidence="3">
    <location>
        <begin position="43"/>
        <end position="61"/>
    </location>
</feature>
<name>W9VFY1_9GAMM</name>
<dbReference type="Pfam" id="PF13188">
    <property type="entry name" value="PAS_8"/>
    <property type="match status" value="1"/>
</dbReference>
<dbReference type="InterPro" id="IPR043128">
    <property type="entry name" value="Rev_trsase/Diguanyl_cyclase"/>
</dbReference>
<feature type="transmembrane region" description="Helical" evidence="3">
    <location>
        <begin position="104"/>
        <end position="120"/>
    </location>
</feature>
<dbReference type="PATRIC" id="fig|1249627.3.peg.2317"/>
<dbReference type="PANTHER" id="PTHR44757">
    <property type="entry name" value="DIGUANYLATE CYCLASE DGCP"/>
    <property type="match status" value="1"/>
</dbReference>
<feature type="transmembrane region" description="Helical" evidence="3">
    <location>
        <begin position="12"/>
        <end position="31"/>
    </location>
</feature>
<feature type="transmembrane region" description="Helical" evidence="3">
    <location>
        <begin position="132"/>
        <end position="150"/>
    </location>
</feature>
<dbReference type="FunFam" id="3.20.20.450:FF:000001">
    <property type="entry name" value="Cyclic di-GMP phosphodiesterase yahA"/>
    <property type="match status" value="1"/>
</dbReference>
<reference evidence="7 8" key="1">
    <citation type="submission" date="2012-11" db="EMBL/GenBank/DDBJ databases">
        <title>Genome assembly of Thiorhodococcus sp. AK35.</title>
        <authorList>
            <person name="Nupur N."/>
            <person name="Khatri I."/>
            <person name="Subramanian S."/>
            <person name="Pinnaka A."/>
        </authorList>
    </citation>
    <scope>NUCLEOTIDE SEQUENCE [LARGE SCALE GENOMIC DNA]</scope>
    <source>
        <strain evidence="7 8">AK35</strain>
    </source>
</reference>
<dbReference type="InterPro" id="IPR001633">
    <property type="entry name" value="EAL_dom"/>
</dbReference>
<evidence type="ECO:0000259" key="5">
    <source>
        <dbReference type="PROSITE" id="PS50883"/>
    </source>
</evidence>
<evidence type="ECO:0000256" key="2">
    <source>
        <dbReference type="ARBA" id="ARBA00022636"/>
    </source>
</evidence>
<evidence type="ECO:0000313" key="8">
    <source>
        <dbReference type="Proteomes" id="UP000019460"/>
    </source>
</evidence>
<comment type="caution">
    <text evidence="7">The sequence shown here is derived from an EMBL/GenBank/DDBJ whole genome shotgun (WGS) entry which is preliminary data.</text>
</comment>
<dbReference type="InterPro" id="IPR029787">
    <property type="entry name" value="Nucleotide_cyclase"/>
</dbReference>
<dbReference type="GO" id="GO:0071111">
    <property type="term" value="F:cyclic-guanylate-specific phosphodiesterase activity"/>
    <property type="evidence" value="ECO:0007669"/>
    <property type="project" value="UniProtKB-EC"/>
</dbReference>
<keyword evidence="3" id="KW-0812">Transmembrane</keyword>
<dbReference type="InterPro" id="IPR052155">
    <property type="entry name" value="Biofilm_reg_signaling"/>
</dbReference>
<dbReference type="InterPro" id="IPR000014">
    <property type="entry name" value="PAS"/>
</dbReference>
<dbReference type="CDD" id="cd01948">
    <property type="entry name" value="EAL"/>
    <property type="match status" value="1"/>
</dbReference>
<dbReference type="NCBIfam" id="TIGR00229">
    <property type="entry name" value="sensory_box"/>
    <property type="match status" value="1"/>
</dbReference>
<dbReference type="PROSITE" id="PS50883">
    <property type="entry name" value="EAL"/>
    <property type="match status" value="1"/>
</dbReference>
<dbReference type="InterPro" id="IPR035965">
    <property type="entry name" value="PAS-like_dom_sf"/>
</dbReference>
<dbReference type="Gene3D" id="3.30.70.270">
    <property type="match status" value="1"/>
</dbReference>
<feature type="domain" description="EAL" evidence="5">
    <location>
        <begin position="488"/>
        <end position="743"/>
    </location>
</feature>
<dbReference type="Proteomes" id="UP000019460">
    <property type="component" value="Unassembled WGS sequence"/>
</dbReference>
<evidence type="ECO:0000256" key="3">
    <source>
        <dbReference type="SAM" id="Phobius"/>
    </source>
</evidence>
<gene>
    <name evidence="7" type="ORF">D779_1997</name>
</gene>
<dbReference type="SMART" id="SM00267">
    <property type="entry name" value="GGDEF"/>
    <property type="match status" value="1"/>
</dbReference>
<dbReference type="AlphaFoldDB" id="W9VFY1"/>
<protein>
    <recommendedName>
        <fullName evidence="1">cyclic-guanylate-specific phosphodiesterase</fullName>
        <ecNumber evidence="1">3.1.4.52</ecNumber>
    </recommendedName>
</protein>
<dbReference type="SUPFAM" id="SSF55073">
    <property type="entry name" value="Nucleotide cyclase"/>
    <property type="match status" value="1"/>
</dbReference>
<dbReference type="EMBL" id="AONC01000034">
    <property type="protein sequence ID" value="EXJ14942.1"/>
    <property type="molecule type" value="Genomic_DNA"/>
</dbReference>
<dbReference type="SMART" id="SM00052">
    <property type="entry name" value="EAL"/>
    <property type="match status" value="1"/>
</dbReference>
<feature type="transmembrane region" description="Helical" evidence="3">
    <location>
        <begin position="81"/>
        <end position="98"/>
    </location>
</feature>
<dbReference type="SUPFAM" id="SSF141868">
    <property type="entry name" value="EAL domain-like"/>
    <property type="match status" value="1"/>
</dbReference>
<dbReference type="RefSeq" id="WP_043753951.1">
    <property type="nucleotide sequence ID" value="NZ_AONC01000034.1"/>
</dbReference>
<sequence>MHLGPFDVRRPISVTRVSILLALPALIWLISGSLGDVWSGVPGMLRGLVQVAMAAFAATLAERAAVRVGLIGSSTRASWSLRIPLAAAFAVLLALAAGLDLTSWLLLSVYAASIVVLAAATGRSASRRRRTILLGLILLQIWVLALGLTYRMPGLAPFQPVVDLMMLVGLYWMLREASPKETEASGLRPRPSVECIERLIDHAPAGILIMDMDAGIRYVNRQFATMMGETDEPLAIANLLDLIPDASGRESLRRALAELGDCAEPESGSSVSLPLVGPDGRDVTTDMTLSCASIGGWPLVMAFVQDTSEQTRQTYLLHTMATQDDLTGLPNRSQLSQILADEQGLLVPGALALIDLDRFRQVNESLGHEFGDLLLVAVCARLVEILPPGTPLVRFSGDVLVAVLFGADRKSVVALSERILAAFSAPILINEWEHRQTLSLGIALIPSDGRDVSQLVRKADLALGWAKTSGGGSYAFYDGPVAEQVQRRHRLQGLLRVAIEEQEFHLHYQPRIDLLTRRITGWEALLRWNCRQEGAISPAEFIPVAEESGLILEIGDWVLQQALEQQASWLDQGLNPGTMAVNLSPRQLRRPDLAQRIATMLMRSGVEAGQLELEITETALMEDVQDAIRILNELNDMGVRLSVDDFGTGYSSLGYLRSFPLDRLKIDRSFVSPLGGDGGHHEAITRAIIVLAHSLGLSVVAEGVETEAQLRYLVLNDCEEVQGFLFSRPLPAEACERLLRDGRTLMVRSAEGT</sequence>
<dbReference type="PROSITE" id="PS50887">
    <property type="entry name" value="GGDEF"/>
    <property type="match status" value="1"/>
</dbReference>
<dbReference type="EC" id="3.1.4.52" evidence="1"/>